<dbReference type="Gene3D" id="1.10.4100.10">
    <property type="entry name" value="2-methylcitrate dehydratase PrpD"/>
    <property type="match status" value="1"/>
</dbReference>
<evidence type="ECO:0000259" key="2">
    <source>
        <dbReference type="Pfam" id="PF03972"/>
    </source>
</evidence>
<accession>A0A6N0NW94</accession>
<evidence type="ECO:0000256" key="1">
    <source>
        <dbReference type="ARBA" id="ARBA00006174"/>
    </source>
</evidence>
<evidence type="ECO:0000259" key="3">
    <source>
        <dbReference type="Pfam" id="PF19305"/>
    </source>
</evidence>
<dbReference type="Proteomes" id="UP000509301">
    <property type="component" value="Chromosome"/>
</dbReference>
<keyword evidence="5" id="KW-1185">Reference proteome</keyword>
<dbReference type="Pfam" id="PF03972">
    <property type="entry name" value="MmgE_PrpD_N"/>
    <property type="match status" value="1"/>
</dbReference>
<dbReference type="Pfam" id="PF19305">
    <property type="entry name" value="MmgE_PrpD_C"/>
    <property type="match status" value="1"/>
</dbReference>
<feature type="domain" description="MmgE/PrpD N-terminal" evidence="2">
    <location>
        <begin position="7"/>
        <end position="238"/>
    </location>
</feature>
<comment type="similarity">
    <text evidence="1">Belongs to the PrpD family.</text>
</comment>
<sequence length="428" mass="47238">MELADIFAEYASSVTFSDLSDQVVHEVKRRVLDSLAVAYASKSSPPALVVRDVLPQFPGNGLLLGGGNASPDISSFYNTLLIRYLDFNDTYLSLEPLHPSDMIGGVLAVNPRLNGKELIRSIALGYEVSTRLCDSTSLRKKGYDHVNFLEVGATVAIGSALGLSSEQMRNAISISLVPHVALRETRSGSLSMWKAGAAGEAVRNSAFACILAKSGFTGPRTPFSGKMGFTRIVAPDMSFSPFEKMGTDKIMSTYIKKYPVEYHAQAAVEASLKLKERIKGEIKKVTVETYEAGVTILADEGKWDPKNKETADHSLPFIVSVSLLTGNFWLNSYDLIGNQKVLDLMKQVEVVENENFTKVYPEELPTKIVVSTKDGTYEEEVRVPRGHFKNPMSDRELEEKALRLGLSRTQIEKIWSLENLEGKDIVTW</sequence>
<gene>
    <name evidence="4" type="ORF">GWK48_06535</name>
</gene>
<evidence type="ECO:0000313" key="4">
    <source>
        <dbReference type="EMBL" id="QKR01042.1"/>
    </source>
</evidence>
<dbReference type="OrthoDB" id="43639at2157"/>
<dbReference type="InterPro" id="IPR042188">
    <property type="entry name" value="MmgE/PrpD_sf_2"/>
</dbReference>
<dbReference type="InterPro" id="IPR045336">
    <property type="entry name" value="MmgE_PrpD_N"/>
</dbReference>
<dbReference type="KEGG" id="mten:GWK48_06535"/>
<protein>
    <submittedName>
        <fullName evidence="4">MmgE/PrpD family protein</fullName>
    </submittedName>
</protein>
<dbReference type="InterPro" id="IPR045337">
    <property type="entry name" value="MmgE_PrpD_C"/>
</dbReference>
<dbReference type="EMBL" id="CP049074">
    <property type="protein sequence ID" value="QKR01042.1"/>
    <property type="molecule type" value="Genomic_DNA"/>
</dbReference>
<dbReference type="GO" id="GO:0016829">
    <property type="term" value="F:lyase activity"/>
    <property type="evidence" value="ECO:0007669"/>
    <property type="project" value="InterPro"/>
</dbReference>
<reference evidence="4 5" key="1">
    <citation type="submission" date="2020-02" db="EMBL/GenBank/DDBJ databases">
        <title>Comparative genome analysis reveals the metabolism and evolution of the thermophilic archaeal genus Metallosphaera.</title>
        <authorList>
            <person name="Jiang C."/>
        </authorList>
    </citation>
    <scope>NUCLEOTIDE SEQUENCE [LARGE SCALE GENOMIC DNA]</scope>
    <source>
        <strain evidence="4 5">Ric-A</strain>
    </source>
</reference>
<proteinExistence type="inferred from homology"/>
<dbReference type="AlphaFoldDB" id="A0A6N0NW94"/>
<dbReference type="InterPro" id="IPR005656">
    <property type="entry name" value="MmgE_PrpD"/>
</dbReference>
<dbReference type="RefSeq" id="WP_174632615.1">
    <property type="nucleotide sequence ID" value="NZ_CP049074.1"/>
</dbReference>
<feature type="domain" description="MmgE/PrpD C-terminal" evidence="3">
    <location>
        <begin position="258"/>
        <end position="405"/>
    </location>
</feature>
<name>A0A6N0NW94_9CREN</name>
<dbReference type="PANTHER" id="PTHR16943:SF8">
    <property type="entry name" value="2-METHYLCITRATE DEHYDRATASE"/>
    <property type="match status" value="1"/>
</dbReference>
<dbReference type="InterPro" id="IPR036148">
    <property type="entry name" value="MmgE/PrpD_sf"/>
</dbReference>
<organism evidence="4 5">
    <name type="scientific">Metallosphaera tengchongensis</name>
    <dbReference type="NCBI Taxonomy" id="1532350"/>
    <lineage>
        <taxon>Archaea</taxon>
        <taxon>Thermoproteota</taxon>
        <taxon>Thermoprotei</taxon>
        <taxon>Sulfolobales</taxon>
        <taxon>Sulfolobaceae</taxon>
        <taxon>Metallosphaera</taxon>
    </lineage>
</organism>
<dbReference type="Gene3D" id="3.30.1330.120">
    <property type="entry name" value="2-methylcitrate dehydratase PrpD"/>
    <property type="match status" value="1"/>
</dbReference>
<dbReference type="SUPFAM" id="SSF103378">
    <property type="entry name" value="2-methylcitrate dehydratase PrpD"/>
    <property type="match status" value="1"/>
</dbReference>
<dbReference type="PANTHER" id="PTHR16943">
    <property type="entry name" value="2-METHYLCITRATE DEHYDRATASE-RELATED"/>
    <property type="match status" value="1"/>
</dbReference>
<evidence type="ECO:0000313" key="5">
    <source>
        <dbReference type="Proteomes" id="UP000509301"/>
    </source>
</evidence>
<dbReference type="InterPro" id="IPR042183">
    <property type="entry name" value="MmgE/PrpD_sf_1"/>
</dbReference>
<dbReference type="GeneID" id="55641591"/>